<dbReference type="Proteomes" id="UP000472260">
    <property type="component" value="Unassembled WGS sequence"/>
</dbReference>
<evidence type="ECO:0008006" key="4">
    <source>
        <dbReference type="Google" id="ProtNLM"/>
    </source>
</evidence>
<dbReference type="AlphaFoldDB" id="A0A671NYK6"/>
<keyword evidence="3" id="KW-1185">Reference proteome</keyword>
<organism evidence="2 3">
    <name type="scientific">Sinocyclocheilus anshuiensis</name>
    <dbReference type="NCBI Taxonomy" id="1608454"/>
    <lineage>
        <taxon>Eukaryota</taxon>
        <taxon>Metazoa</taxon>
        <taxon>Chordata</taxon>
        <taxon>Craniata</taxon>
        <taxon>Vertebrata</taxon>
        <taxon>Euteleostomi</taxon>
        <taxon>Actinopterygii</taxon>
        <taxon>Neopterygii</taxon>
        <taxon>Teleostei</taxon>
        <taxon>Ostariophysi</taxon>
        <taxon>Cypriniformes</taxon>
        <taxon>Cyprinidae</taxon>
        <taxon>Cyprininae</taxon>
        <taxon>Sinocyclocheilus</taxon>
    </lineage>
</organism>
<protein>
    <recommendedName>
        <fullName evidence="4">Chemokine interleukin-8-like domain-containing protein</fullName>
    </recommendedName>
</protein>
<evidence type="ECO:0000313" key="2">
    <source>
        <dbReference type="Ensembl" id="ENSSANP00000050106.1"/>
    </source>
</evidence>
<sequence length="74" mass="8217">NKMKTAFIVLVCLLVVEVKGELATLPMKGRCICAIEKVEIIPSTLQKCLNPGSKLTKNYIIYNLNKRKTPLNVG</sequence>
<reference evidence="2" key="1">
    <citation type="submission" date="2025-08" db="UniProtKB">
        <authorList>
            <consortium name="Ensembl"/>
        </authorList>
    </citation>
    <scope>IDENTIFICATION</scope>
</reference>
<dbReference type="Ensembl" id="ENSSANT00000053266.1">
    <property type="protein sequence ID" value="ENSSANP00000050106.1"/>
    <property type="gene ID" value="ENSSANG00000025163.1"/>
</dbReference>
<accession>A0A671NYK6</accession>
<name>A0A671NYK6_9TELE</name>
<feature type="chain" id="PRO_5025448981" description="Chemokine interleukin-8-like domain-containing protein" evidence="1">
    <location>
        <begin position="21"/>
        <end position="74"/>
    </location>
</feature>
<proteinExistence type="predicted"/>
<keyword evidence="1" id="KW-0732">Signal</keyword>
<evidence type="ECO:0000313" key="3">
    <source>
        <dbReference type="Proteomes" id="UP000472260"/>
    </source>
</evidence>
<feature type="signal peptide" evidence="1">
    <location>
        <begin position="1"/>
        <end position="20"/>
    </location>
</feature>
<reference evidence="2" key="2">
    <citation type="submission" date="2025-09" db="UniProtKB">
        <authorList>
            <consortium name="Ensembl"/>
        </authorList>
    </citation>
    <scope>IDENTIFICATION</scope>
</reference>
<evidence type="ECO:0000256" key="1">
    <source>
        <dbReference type="SAM" id="SignalP"/>
    </source>
</evidence>